<evidence type="ECO:0000259" key="6">
    <source>
        <dbReference type="PROSITE" id="PS50041"/>
    </source>
</evidence>
<keyword evidence="4" id="KW-0964">Secreted</keyword>
<evidence type="ECO:0000256" key="3">
    <source>
        <dbReference type="ARBA" id="ARBA00006250"/>
    </source>
</evidence>
<dbReference type="Ensembl" id="ENSNNAT00000000637.1">
    <property type="protein sequence ID" value="ENSNNAP00000000597.1"/>
    <property type="gene ID" value="ENSNNAG00000000430.1"/>
</dbReference>
<reference evidence="7" key="2">
    <citation type="submission" date="2025-09" db="UniProtKB">
        <authorList>
            <consortium name="Ensembl"/>
        </authorList>
    </citation>
    <scope>IDENTIFICATION</scope>
</reference>
<evidence type="ECO:0000256" key="2">
    <source>
        <dbReference type="ARBA" id="ARBA00004613"/>
    </source>
</evidence>
<comment type="subcellular location">
    <subcellularLocation>
        <location evidence="1">Membrane</location>
        <topology evidence="1">Single-pass membrane protein</topology>
    </subcellularLocation>
    <subcellularLocation>
        <location evidence="2">Secreted</location>
    </subcellularLocation>
</comment>
<reference evidence="7" key="1">
    <citation type="submission" date="2025-08" db="UniProtKB">
        <authorList>
            <consortium name="Ensembl"/>
        </authorList>
    </citation>
    <scope>IDENTIFICATION</scope>
</reference>
<dbReference type="GeneTree" id="ENSGT00940000154685"/>
<dbReference type="CDD" id="cd03593">
    <property type="entry name" value="CLECT_NK_receptors_like"/>
    <property type="match status" value="1"/>
</dbReference>
<organism evidence="7 8">
    <name type="scientific">Naja naja</name>
    <name type="common">Indian cobra</name>
    <dbReference type="NCBI Taxonomy" id="35670"/>
    <lineage>
        <taxon>Eukaryota</taxon>
        <taxon>Metazoa</taxon>
        <taxon>Chordata</taxon>
        <taxon>Craniata</taxon>
        <taxon>Vertebrata</taxon>
        <taxon>Euteleostomi</taxon>
        <taxon>Lepidosauria</taxon>
        <taxon>Squamata</taxon>
        <taxon>Bifurcata</taxon>
        <taxon>Unidentata</taxon>
        <taxon>Episquamata</taxon>
        <taxon>Toxicofera</taxon>
        <taxon>Serpentes</taxon>
        <taxon>Colubroidea</taxon>
        <taxon>Elapidae</taxon>
        <taxon>Elapinae</taxon>
        <taxon>Naja</taxon>
    </lineage>
</organism>
<keyword evidence="8" id="KW-1185">Reference proteome</keyword>
<keyword evidence="5" id="KW-0430">Lectin</keyword>
<dbReference type="Pfam" id="PF00059">
    <property type="entry name" value="Lectin_C"/>
    <property type="match status" value="1"/>
</dbReference>
<dbReference type="InterPro" id="IPR016187">
    <property type="entry name" value="CTDL_fold"/>
</dbReference>
<dbReference type="PROSITE" id="PS50041">
    <property type="entry name" value="C_TYPE_LECTIN_2"/>
    <property type="match status" value="1"/>
</dbReference>
<dbReference type="GO" id="GO:0005576">
    <property type="term" value="C:extracellular region"/>
    <property type="evidence" value="ECO:0007669"/>
    <property type="project" value="UniProtKB-SubCell"/>
</dbReference>
<dbReference type="GO" id="GO:0005886">
    <property type="term" value="C:plasma membrane"/>
    <property type="evidence" value="ECO:0007669"/>
    <property type="project" value="TreeGrafter"/>
</dbReference>
<sequence length="158" mass="18211">MTGISSAHQQDENKANSQLEKLRTCLRQHLCETTENGSCSVCPITWLPYEDKCYWISTSILSWDQSYRDCEAKRSQLLVISSTGEQEFIQKKTNLNTWIGYRFNLPEKKWMWVNYSPLNQTLSQFLTAECGIIGKKGIASDMCNTELNWICQKPSVII</sequence>
<feature type="domain" description="C-type lectin" evidence="6">
    <location>
        <begin position="49"/>
        <end position="152"/>
    </location>
</feature>
<dbReference type="Proteomes" id="UP000694559">
    <property type="component" value="Unplaced"/>
</dbReference>
<dbReference type="PANTHER" id="PTHR46746:SF3">
    <property type="entry name" value="C-TYPE LECTIN DOMAIN-CONTAINING PROTEIN-RELATED"/>
    <property type="match status" value="1"/>
</dbReference>
<protein>
    <recommendedName>
        <fullName evidence="6">C-type lectin domain-containing protein</fullName>
    </recommendedName>
</protein>
<evidence type="ECO:0000256" key="4">
    <source>
        <dbReference type="ARBA" id="ARBA00022525"/>
    </source>
</evidence>
<evidence type="ECO:0000256" key="1">
    <source>
        <dbReference type="ARBA" id="ARBA00004167"/>
    </source>
</evidence>
<evidence type="ECO:0000313" key="7">
    <source>
        <dbReference type="Ensembl" id="ENSNNAP00000000597.1"/>
    </source>
</evidence>
<comment type="similarity">
    <text evidence="3">Belongs to the true venom lectin family.</text>
</comment>
<accession>A0A8C6V8M6</accession>
<dbReference type="InterPro" id="IPR051379">
    <property type="entry name" value="C-type_Lectin_Receptor_IMM"/>
</dbReference>
<proteinExistence type="inferred from homology"/>
<dbReference type="OMA" id="TENKWIC"/>
<dbReference type="InterPro" id="IPR001304">
    <property type="entry name" value="C-type_lectin-like"/>
</dbReference>
<dbReference type="AlphaFoldDB" id="A0A8C6V8M6"/>
<dbReference type="Gene3D" id="3.10.100.10">
    <property type="entry name" value="Mannose-Binding Protein A, subunit A"/>
    <property type="match status" value="1"/>
</dbReference>
<dbReference type="InterPro" id="IPR016186">
    <property type="entry name" value="C-type_lectin-like/link_sf"/>
</dbReference>
<dbReference type="SUPFAM" id="SSF56436">
    <property type="entry name" value="C-type lectin-like"/>
    <property type="match status" value="1"/>
</dbReference>
<name>A0A8C6V8M6_NAJNA</name>
<dbReference type="PANTHER" id="PTHR46746">
    <property type="entry name" value="KILLER CELL LECTIN-LIKE RECEPTOR SUBFAMILY F MEMBER 2"/>
    <property type="match status" value="1"/>
</dbReference>
<dbReference type="GO" id="GO:0030246">
    <property type="term" value="F:carbohydrate binding"/>
    <property type="evidence" value="ECO:0007669"/>
    <property type="project" value="UniProtKB-KW"/>
</dbReference>
<dbReference type="InterPro" id="IPR033992">
    <property type="entry name" value="NKR-like_CTLD"/>
</dbReference>
<evidence type="ECO:0000256" key="5">
    <source>
        <dbReference type="ARBA" id="ARBA00022734"/>
    </source>
</evidence>
<dbReference type="OrthoDB" id="538816at2759"/>
<evidence type="ECO:0000313" key="8">
    <source>
        <dbReference type="Proteomes" id="UP000694559"/>
    </source>
</evidence>
<dbReference type="SMART" id="SM00034">
    <property type="entry name" value="CLECT"/>
    <property type="match status" value="1"/>
</dbReference>